<keyword evidence="5" id="KW-0732">Signal</keyword>
<feature type="signal peptide" evidence="5">
    <location>
        <begin position="1"/>
        <end position="18"/>
    </location>
</feature>
<dbReference type="InterPro" id="IPR050553">
    <property type="entry name" value="Thioredoxin_ResA/DsbE_sf"/>
</dbReference>
<evidence type="ECO:0000256" key="2">
    <source>
        <dbReference type="ARBA" id="ARBA00022748"/>
    </source>
</evidence>
<dbReference type="AlphaFoldDB" id="A0A1V9FKZ5"/>
<dbReference type="Gene3D" id="3.40.30.10">
    <property type="entry name" value="Glutaredoxin"/>
    <property type="match status" value="1"/>
</dbReference>
<dbReference type="InterPro" id="IPR036249">
    <property type="entry name" value="Thioredoxin-like_sf"/>
</dbReference>
<comment type="caution">
    <text evidence="7">The sequence shown here is derived from an EMBL/GenBank/DDBJ whole genome shotgun (WGS) entry which is preliminary data.</text>
</comment>
<keyword evidence="2" id="KW-0201">Cytochrome c-type biogenesis</keyword>
<dbReference type="EMBL" id="LWBP01000186">
    <property type="protein sequence ID" value="OQP58896.1"/>
    <property type="molecule type" value="Genomic_DNA"/>
</dbReference>
<dbReference type="STRING" id="550983.A4R26_22205"/>
<evidence type="ECO:0000256" key="5">
    <source>
        <dbReference type="SAM" id="SignalP"/>
    </source>
</evidence>
<organism evidence="7 8">
    <name type="scientific">Niastella populi</name>
    <dbReference type="NCBI Taxonomy" id="550983"/>
    <lineage>
        <taxon>Bacteria</taxon>
        <taxon>Pseudomonadati</taxon>
        <taxon>Bacteroidota</taxon>
        <taxon>Chitinophagia</taxon>
        <taxon>Chitinophagales</taxon>
        <taxon>Chitinophagaceae</taxon>
        <taxon>Niastella</taxon>
    </lineage>
</organism>
<dbReference type="PROSITE" id="PS51352">
    <property type="entry name" value="THIOREDOXIN_2"/>
    <property type="match status" value="1"/>
</dbReference>
<dbReference type="InterPro" id="IPR013766">
    <property type="entry name" value="Thioredoxin_domain"/>
</dbReference>
<dbReference type="Pfam" id="PF00578">
    <property type="entry name" value="AhpC-TSA"/>
    <property type="match status" value="1"/>
</dbReference>
<feature type="domain" description="Thioredoxin" evidence="6">
    <location>
        <begin position="231"/>
        <end position="371"/>
    </location>
</feature>
<dbReference type="Proteomes" id="UP000192276">
    <property type="component" value="Unassembled WGS sequence"/>
</dbReference>
<dbReference type="GO" id="GO:0017004">
    <property type="term" value="P:cytochrome complex assembly"/>
    <property type="evidence" value="ECO:0007669"/>
    <property type="project" value="UniProtKB-KW"/>
</dbReference>
<name>A0A1V9FKZ5_9BACT</name>
<sequence length="371" mass="41656">MKKTVISMFLALPLLAAAQKGYVITGKLTNLKEPAKAYLDYGRGNDAFKDSAEIKNGRFMFKGRVKEPVQAFVAVKRSSDASKKRNSDYVVFFLENSKIAVTATDSIKKATIKGSLAEKENQEMQAPVRPLTDIILKLNNEFDTKKNDTVWRKWAGDSVTKLVKTIKDLHVQFVETHLNSFMGLYAYNVYVLDSKFETAKVEPLFRRFSPELQKSELGQRIVERLEAGSRRATGVKATDFTQNDLNDKPFTLSSLKGKYVLVDFWASWCAPCRAENPNLLKAYTELKAQNKNFEVVAVSLDQGKSSWEGAVKKDGMPWIHVSDLKGWQNEVAVKYGINAVPQNLLINPEGVIIAKNLRGEGLTEKLSAYIK</sequence>
<evidence type="ECO:0000259" key="6">
    <source>
        <dbReference type="PROSITE" id="PS51352"/>
    </source>
</evidence>
<accession>A0A1V9FKZ5</accession>
<dbReference type="GO" id="GO:0030313">
    <property type="term" value="C:cell envelope"/>
    <property type="evidence" value="ECO:0007669"/>
    <property type="project" value="UniProtKB-SubCell"/>
</dbReference>
<evidence type="ECO:0000313" key="7">
    <source>
        <dbReference type="EMBL" id="OQP58896.1"/>
    </source>
</evidence>
<evidence type="ECO:0000313" key="8">
    <source>
        <dbReference type="Proteomes" id="UP000192276"/>
    </source>
</evidence>
<dbReference type="PROSITE" id="PS00194">
    <property type="entry name" value="THIOREDOXIN_1"/>
    <property type="match status" value="1"/>
</dbReference>
<dbReference type="Pfam" id="PF14289">
    <property type="entry name" value="DUF4369"/>
    <property type="match status" value="1"/>
</dbReference>
<dbReference type="SUPFAM" id="SSF52833">
    <property type="entry name" value="Thioredoxin-like"/>
    <property type="match status" value="1"/>
</dbReference>
<dbReference type="InterPro" id="IPR025380">
    <property type="entry name" value="DUF4369"/>
</dbReference>
<keyword evidence="8" id="KW-1185">Reference proteome</keyword>
<dbReference type="InterPro" id="IPR000866">
    <property type="entry name" value="AhpC/TSA"/>
</dbReference>
<evidence type="ECO:0000256" key="4">
    <source>
        <dbReference type="ARBA" id="ARBA00023284"/>
    </source>
</evidence>
<dbReference type="OrthoDB" id="750178at2"/>
<evidence type="ECO:0000256" key="3">
    <source>
        <dbReference type="ARBA" id="ARBA00023157"/>
    </source>
</evidence>
<dbReference type="PANTHER" id="PTHR42852">
    <property type="entry name" value="THIOL:DISULFIDE INTERCHANGE PROTEIN DSBE"/>
    <property type="match status" value="1"/>
</dbReference>
<comment type="subcellular location">
    <subcellularLocation>
        <location evidence="1">Cell envelope</location>
    </subcellularLocation>
</comment>
<proteinExistence type="predicted"/>
<feature type="chain" id="PRO_5012393219" evidence="5">
    <location>
        <begin position="19"/>
        <end position="371"/>
    </location>
</feature>
<protein>
    <submittedName>
        <fullName evidence="7">Thioredoxin</fullName>
    </submittedName>
</protein>
<gene>
    <name evidence="7" type="ORF">A4R26_22205</name>
</gene>
<dbReference type="RefSeq" id="WP_081164785.1">
    <property type="nucleotide sequence ID" value="NZ_LWBP01000186.1"/>
</dbReference>
<keyword evidence="3" id="KW-1015">Disulfide bond</keyword>
<dbReference type="InterPro" id="IPR017937">
    <property type="entry name" value="Thioredoxin_CS"/>
</dbReference>
<dbReference type="CDD" id="cd02966">
    <property type="entry name" value="TlpA_like_family"/>
    <property type="match status" value="1"/>
</dbReference>
<evidence type="ECO:0000256" key="1">
    <source>
        <dbReference type="ARBA" id="ARBA00004196"/>
    </source>
</evidence>
<keyword evidence="4" id="KW-0676">Redox-active center</keyword>
<dbReference type="PANTHER" id="PTHR42852:SF6">
    <property type="entry name" value="THIOL:DISULFIDE INTERCHANGE PROTEIN DSBE"/>
    <property type="match status" value="1"/>
</dbReference>
<reference evidence="8" key="1">
    <citation type="submission" date="2016-04" db="EMBL/GenBank/DDBJ databases">
        <authorList>
            <person name="Chen L."/>
            <person name="Zhuang W."/>
            <person name="Wang G."/>
        </authorList>
    </citation>
    <scope>NUCLEOTIDE SEQUENCE [LARGE SCALE GENOMIC DNA]</scope>
    <source>
        <strain evidence="8">208</strain>
    </source>
</reference>